<evidence type="ECO:0000256" key="1">
    <source>
        <dbReference type="ARBA" id="ARBA00006484"/>
    </source>
</evidence>
<sequence length="249" mass="26110">MRFADKVAIVTGAGQGIGEVYAKSLAEEGAKVVVADLNEEQARRVAKEIEAAGGAALAVRTDVSDAESTVAMAAATEAAFGGIDYLVNNAAIYGGMQIESLLKVDFGYYEKFMAVNMNGALHCTRAVYRSMRKRGGGAIVNQSSTAAWMAGGFYSIAKAAVNSLTVNLAAEMGWMNVRVNAIAPGPTDTAATREVVPEGFVEPMVQGLAIKRLGTPQDHVGALKFLLSDEASWVTGQIFAVDGGQIVRI</sequence>
<dbReference type="InterPro" id="IPR036291">
    <property type="entry name" value="NAD(P)-bd_dom_sf"/>
</dbReference>
<dbReference type="InterPro" id="IPR020904">
    <property type="entry name" value="Sc_DH/Rdtase_CS"/>
</dbReference>
<organism evidence="3 4">
    <name type="scientific">Actinocorallia herbida</name>
    <dbReference type="NCBI Taxonomy" id="58109"/>
    <lineage>
        <taxon>Bacteria</taxon>
        <taxon>Bacillati</taxon>
        <taxon>Actinomycetota</taxon>
        <taxon>Actinomycetes</taxon>
        <taxon>Streptosporangiales</taxon>
        <taxon>Thermomonosporaceae</taxon>
        <taxon>Actinocorallia</taxon>
    </lineage>
</organism>
<dbReference type="GO" id="GO:0016491">
    <property type="term" value="F:oxidoreductase activity"/>
    <property type="evidence" value="ECO:0007669"/>
    <property type="project" value="UniProtKB-KW"/>
</dbReference>
<evidence type="ECO:0000313" key="3">
    <source>
        <dbReference type="EMBL" id="ROO84934.1"/>
    </source>
</evidence>
<dbReference type="Gene3D" id="3.40.50.720">
    <property type="entry name" value="NAD(P)-binding Rossmann-like Domain"/>
    <property type="match status" value="1"/>
</dbReference>
<dbReference type="PANTHER" id="PTHR24321">
    <property type="entry name" value="DEHYDROGENASES, SHORT CHAIN"/>
    <property type="match status" value="1"/>
</dbReference>
<evidence type="ECO:0000256" key="2">
    <source>
        <dbReference type="ARBA" id="ARBA00023002"/>
    </source>
</evidence>
<dbReference type="EMBL" id="RJKE01000001">
    <property type="protein sequence ID" value="ROO84934.1"/>
    <property type="molecule type" value="Genomic_DNA"/>
</dbReference>
<comment type="similarity">
    <text evidence="1">Belongs to the short-chain dehydrogenases/reductases (SDR) family.</text>
</comment>
<comment type="caution">
    <text evidence="3">The sequence shown here is derived from an EMBL/GenBank/DDBJ whole genome shotgun (WGS) entry which is preliminary data.</text>
</comment>
<dbReference type="CDD" id="cd05233">
    <property type="entry name" value="SDR_c"/>
    <property type="match status" value="1"/>
</dbReference>
<protein>
    <submittedName>
        <fullName evidence="3">NAD(P)-dependent dehydrogenase (Short-subunit alcohol dehydrogenase family)</fullName>
    </submittedName>
</protein>
<dbReference type="FunFam" id="3.40.50.720:FF:000084">
    <property type="entry name" value="Short-chain dehydrogenase reductase"/>
    <property type="match status" value="1"/>
</dbReference>
<keyword evidence="4" id="KW-1185">Reference proteome</keyword>
<dbReference type="PRINTS" id="PR00081">
    <property type="entry name" value="GDHRDH"/>
</dbReference>
<dbReference type="NCBIfam" id="NF005853">
    <property type="entry name" value="PRK07774.1"/>
    <property type="match status" value="1"/>
</dbReference>
<dbReference type="SUPFAM" id="SSF51735">
    <property type="entry name" value="NAD(P)-binding Rossmann-fold domains"/>
    <property type="match status" value="1"/>
</dbReference>
<dbReference type="RefSeq" id="WP_123664489.1">
    <property type="nucleotide sequence ID" value="NZ_RJKE01000001.1"/>
</dbReference>
<dbReference type="PANTHER" id="PTHR24321:SF8">
    <property type="entry name" value="ESTRADIOL 17-BETA-DEHYDROGENASE 8-RELATED"/>
    <property type="match status" value="1"/>
</dbReference>
<dbReference type="AlphaFoldDB" id="A0A3N1CUP6"/>
<dbReference type="OrthoDB" id="517007at2"/>
<dbReference type="PRINTS" id="PR00080">
    <property type="entry name" value="SDRFAMILY"/>
</dbReference>
<dbReference type="PROSITE" id="PS00061">
    <property type="entry name" value="ADH_SHORT"/>
    <property type="match status" value="1"/>
</dbReference>
<evidence type="ECO:0000313" key="4">
    <source>
        <dbReference type="Proteomes" id="UP000272400"/>
    </source>
</evidence>
<dbReference type="InterPro" id="IPR002347">
    <property type="entry name" value="SDR_fam"/>
</dbReference>
<dbReference type="NCBIfam" id="NF005559">
    <property type="entry name" value="PRK07231.1"/>
    <property type="match status" value="1"/>
</dbReference>
<dbReference type="Proteomes" id="UP000272400">
    <property type="component" value="Unassembled WGS sequence"/>
</dbReference>
<dbReference type="Pfam" id="PF13561">
    <property type="entry name" value="adh_short_C2"/>
    <property type="match status" value="1"/>
</dbReference>
<gene>
    <name evidence="3" type="ORF">EDD29_2466</name>
</gene>
<reference evidence="3 4" key="1">
    <citation type="submission" date="2018-11" db="EMBL/GenBank/DDBJ databases">
        <title>Sequencing the genomes of 1000 actinobacteria strains.</title>
        <authorList>
            <person name="Klenk H.-P."/>
        </authorList>
    </citation>
    <scope>NUCLEOTIDE SEQUENCE [LARGE SCALE GENOMIC DNA]</scope>
    <source>
        <strain evidence="3 4">DSM 44254</strain>
    </source>
</reference>
<name>A0A3N1CUP6_9ACTN</name>
<accession>A0A3N1CUP6</accession>
<keyword evidence="2" id="KW-0560">Oxidoreductase</keyword>
<proteinExistence type="inferred from homology"/>